<dbReference type="RefSeq" id="WP_378568855.1">
    <property type="nucleotide sequence ID" value="NZ_JBHSDL010000045.1"/>
</dbReference>
<gene>
    <name evidence="9" type="ORF">ACFO5K_27380</name>
</gene>
<reference evidence="10" key="1">
    <citation type="journal article" date="2019" name="Int. J. Syst. Evol. Microbiol.">
        <title>The Global Catalogue of Microorganisms (GCM) 10K type strain sequencing project: providing services to taxonomists for standard genome sequencing and annotation.</title>
        <authorList>
            <consortium name="The Broad Institute Genomics Platform"/>
            <consortium name="The Broad Institute Genome Sequencing Center for Infectious Disease"/>
            <person name="Wu L."/>
            <person name="Ma J."/>
        </authorList>
    </citation>
    <scope>NUCLEOTIDE SEQUENCE [LARGE SCALE GENOMIC DNA]</scope>
    <source>
        <strain evidence="10">IBRC-M 10490</strain>
    </source>
</reference>
<keyword evidence="3" id="KW-1003">Cell membrane</keyword>
<evidence type="ECO:0000256" key="2">
    <source>
        <dbReference type="ARBA" id="ARBA00022448"/>
    </source>
</evidence>
<feature type="transmembrane region" description="Helical" evidence="7">
    <location>
        <begin position="369"/>
        <end position="389"/>
    </location>
</feature>
<feature type="transmembrane region" description="Helical" evidence="7">
    <location>
        <begin position="109"/>
        <end position="131"/>
    </location>
</feature>
<keyword evidence="5 7" id="KW-1133">Transmembrane helix</keyword>
<dbReference type="PANTHER" id="PTHR23501:SF197">
    <property type="entry name" value="COMD"/>
    <property type="match status" value="1"/>
</dbReference>
<feature type="transmembrane region" description="Helical" evidence="7">
    <location>
        <begin position="143"/>
        <end position="164"/>
    </location>
</feature>
<evidence type="ECO:0000256" key="4">
    <source>
        <dbReference type="ARBA" id="ARBA00022692"/>
    </source>
</evidence>
<dbReference type="InterPro" id="IPR004638">
    <property type="entry name" value="EmrB-like"/>
</dbReference>
<dbReference type="InterPro" id="IPR011701">
    <property type="entry name" value="MFS"/>
</dbReference>
<feature type="transmembrane region" description="Helical" evidence="7">
    <location>
        <begin position="170"/>
        <end position="191"/>
    </location>
</feature>
<dbReference type="CDD" id="cd17502">
    <property type="entry name" value="MFS_Azr1_MDR_like"/>
    <property type="match status" value="1"/>
</dbReference>
<evidence type="ECO:0000256" key="7">
    <source>
        <dbReference type="SAM" id="Phobius"/>
    </source>
</evidence>
<feature type="transmembrane region" description="Helical" evidence="7">
    <location>
        <begin position="54"/>
        <end position="72"/>
    </location>
</feature>
<dbReference type="SUPFAM" id="SSF103473">
    <property type="entry name" value="MFS general substrate transporter"/>
    <property type="match status" value="1"/>
</dbReference>
<dbReference type="Gene3D" id="1.20.1720.10">
    <property type="entry name" value="Multidrug resistance protein D"/>
    <property type="match status" value="1"/>
</dbReference>
<evidence type="ECO:0000313" key="9">
    <source>
        <dbReference type="EMBL" id="MFC4377805.1"/>
    </source>
</evidence>
<feature type="transmembrane region" description="Helical" evidence="7">
    <location>
        <begin position="401"/>
        <end position="424"/>
    </location>
</feature>
<protein>
    <submittedName>
        <fullName evidence="9">DHA2 family efflux MFS transporter permease subunit</fullName>
    </submittedName>
</protein>
<dbReference type="InterPro" id="IPR020846">
    <property type="entry name" value="MFS_dom"/>
</dbReference>
<sequence>MPEGVAVDDAPMSKSKINIVFATVVLGMLMAALDQTIVSAALPSIVADLGGAGHMAWVVTSYLLAEAVATVLAGKLGDLFGRKLLFQLSGAIFIVGSALAGVANGMVMLIVARGIQGIGAGGLMVTSMALIADTIPLRERGKYQGALGAVFGVTTVVGPTLGGLFTDHASWRWCFYVNVPLAIIMVVMAARTLPQLRTVSRPIIDYLGIGLIAIGVSALILGLEFGGNEFAWVSWQILGLFLLAAVLIVAFVRVEQRAKEPMLPMRLFSSRVFTVSSVLSFIVGFAMLGSMTYLPAYLQYVDGTSATVSGVRTLPLVVGLFVTSIFSGQVVGRTGKYRYFPVVGMAVMAVGLALMSTMNRTTSAWLESLYMLVLGAGLGLSMQVLTIVVQNTVPYADLGTATSGVTFFRTLGSAFGTAVFGTLYSNASESALARALREVPGVSPETVSNPKLLRELPAEQAGPIVDAYAQSIDHVFRWVVPVALVGFVVAWFLPQVRLHDSARHGAADVGEGFAVPDSHDRVVQLERSVAATVRKARARGPIIGELIAASGSTLSPDMAWALGQVYLYGKQGMEATAYGIAYRHRLPVEVLVPIFRRGVDDGLLRNEAGTLTLTEAGAAEVDELRAGWRRWLGARLDDWNSEDPTDRALLDEALSKIAARLLDEGADSDRVSKIETA</sequence>
<name>A0ABV8VP08_9NOCA</name>
<keyword evidence="2" id="KW-0813">Transport</keyword>
<dbReference type="Proteomes" id="UP001595844">
    <property type="component" value="Unassembled WGS sequence"/>
</dbReference>
<keyword evidence="4 7" id="KW-0812">Transmembrane</keyword>
<accession>A0ABV8VP08</accession>
<dbReference type="EMBL" id="JBHSDL010000045">
    <property type="protein sequence ID" value="MFC4377805.1"/>
    <property type="molecule type" value="Genomic_DNA"/>
</dbReference>
<feature type="transmembrane region" description="Helical" evidence="7">
    <location>
        <begin position="272"/>
        <end position="294"/>
    </location>
</feature>
<evidence type="ECO:0000256" key="5">
    <source>
        <dbReference type="ARBA" id="ARBA00022989"/>
    </source>
</evidence>
<feature type="transmembrane region" description="Helical" evidence="7">
    <location>
        <begin position="203"/>
        <end position="221"/>
    </location>
</feature>
<keyword evidence="6 7" id="KW-0472">Membrane</keyword>
<dbReference type="Gene3D" id="1.20.1250.20">
    <property type="entry name" value="MFS general substrate transporter like domains"/>
    <property type="match status" value="1"/>
</dbReference>
<dbReference type="PANTHER" id="PTHR23501">
    <property type="entry name" value="MAJOR FACILITATOR SUPERFAMILY"/>
    <property type="match status" value="1"/>
</dbReference>
<dbReference type="Pfam" id="PF07690">
    <property type="entry name" value="MFS_1"/>
    <property type="match status" value="1"/>
</dbReference>
<comment type="caution">
    <text evidence="9">The sequence shown here is derived from an EMBL/GenBank/DDBJ whole genome shotgun (WGS) entry which is preliminary data.</text>
</comment>
<dbReference type="PRINTS" id="PR01036">
    <property type="entry name" value="TCRTETB"/>
</dbReference>
<proteinExistence type="predicted"/>
<dbReference type="InterPro" id="IPR036259">
    <property type="entry name" value="MFS_trans_sf"/>
</dbReference>
<feature type="transmembrane region" description="Helical" evidence="7">
    <location>
        <begin position="475"/>
        <end position="493"/>
    </location>
</feature>
<evidence type="ECO:0000259" key="8">
    <source>
        <dbReference type="PROSITE" id="PS50850"/>
    </source>
</evidence>
<evidence type="ECO:0000313" key="10">
    <source>
        <dbReference type="Proteomes" id="UP001595844"/>
    </source>
</evidence>
<organism evidence="9 10">
    <name type="scientific">Nocardia halotolerans</name>
    <dbReference type="NCBI Taxonomy" id="1755878"/>
    <lineage>
        <taxon>Bacteria</taxon>
        <taxon>Bacillati</taxon>
        <taxon>Actinomycetota</taxon>
        <taxon>Actinomycetes</taxon>
        <taxon>Mycobacteriales</taxon>
        <taxon>Nocardiaceae</taxon>
        <taxon>Nocardia</taxon>
    </lineage>
</organism>
<feature type="transmembrane region" description="Helical" evidence="7">
    <location>
        <begin position="84"/>
        <end position="103"/>
    </location>
</feature>
<dbReference type="PROSITE" id="PS50850">
    <property type="entry name" value="MFS"/>
    <property type="match status" value="1"/>
</dbReference>
<evidence type="ECO:0000256" key="3">
    <source>
        <dbReference type="ARBA" id="ARBA00022475"/>
    </source>
</evidence>
<feature type="transmembrane region" description="Helical" evidence="7">
    <location>
        <begin position="314"/>
        <end position="332"/>
    </location>
</feature>
<comment type="subcellular location">
    <subcellularLocation>
        <location evidence="1">Cell membrane</location>
        <topology evidence="1">Multi-pass membrane protein</topology>
    </subcellularLocation>
</comment>
<evidence type="ECO:0000256" key="6">
    <source>
        <dbReference type="ARBA" id="ARBA00023136"/>
    </source>
</evidence>
<feature type="transmembrane region" description="Helical" evidence="7">
    <location>
        <begin position="233"/>
        <end position="252"/>
    </location>
</feature>
<dbReference type="NCBIfam" id="TIGR00711">
    <property type="entry name" value="efflux_EmrB"/>
    <property type="match status" value="1"/>
</dbReference>
<keyword evidence="10" id="KW-1185">Reference proteome</keyword>
<feature type="domain" description="Major facilitator superfamily (MFS) profile" evidence="8">
    <location>
        <begin position="20"/>
        <end position="498"/>
    </location>
</feature>
<feature type="transmembrane region" description="Helical" evidence="7">
    <location>
        <begin position="19"/>
        <end position="42"/>
    </location>
</feature>
<evidence type="ECO:0000256" key="1">
    <source>
        <dbReference type="ARBA" id="ARBA00004651"/>
    </source>
</evidence>